<keyword evidence="5" id="KW-0227">DNA damage</keyword>
<evidence type="ECO:0000256" key="10">
    <source>
        <dbReference type="ARBA" id="ARBA00031936"/>
    </source>
</evidence>
<sequence>MAFSDLKKKAGDIESIRQRVVSNQGGNQDEYLNLGIDQTRNGYIRVRLLPAPADEDSPMVSYSRFKFKNGSKTYSAYHLKNIGQNDPCQQYLSALWADGSEEAKKLYSERKQKRNTIVNLIVLEDKVKPDNNGWTGRYRPPAHIKKMIEEALNPTPDKFTKEVAESFNPFDIFGSGGGRDLIIRVTDKEGQNSYEKSTWAPSSSPLFGGDEAKMEETWKQAKSLYQFIDPSKYKSYDELAKMLVEVVGPNDKYIKAALAEWLEANPDVASKSSASSGSTGKTSNRAAKEDTPPEDEKPQEEQKSETKVETKVETKKETKSTPAPSSSDDMDFDIDFDINDTPFD</sequence>
<dbReference type="Gene3D" id="3.90.198.10">
    <property type="entry name" value="Replication Fork Single-Stranded Dna Binding Protein"/>
    <property type="match status" value="1"/>
</dbReference>
<dbReference type="InterPro" id="IPR012340">
    <property type="entry name" value="NA-bd_OB-fold"/>
</dbReference>
<dbReference type="InterPro" id="IPR044947">
    <property type="entry name" value="Phage_T4_Gp32_ssDNA-bd_sf"/>
</dbReference>
<evidence type="ECO:0000313" key="15">
    <source>
        <dbReference type="Proteomes" id="UP000615696"/>
    </source>
</evidence>
<dbReference type="GO" id="GO:0039693">
    <property type="term" value="P:viral DNA genome replication"/>
    <property type="evidence" value="ECO:0007669"/>
    <property type="project" value="UniProtKB-KW"/>
</dbReference>
<dbReference type="Pfam" id="PF08804">
    <property type="entry name" value="gp32"/>
    <property type="match status" value="1"/>
</dbReference>
<evidence type="ECO:0000313" key="14">
    <source>
        <dbReference type="EMBL" id="QIG73516.1"/>
    </source>
</evidence>
<accession>A0A7S5RDK6</accession>
<dbReference type="GO" id="GO:0006281">
    <property type="term" value="P:DNA repair"/>
    <property type="evidence" value="ECO:0007669"/>
    <property type="project" value="UniProtKB-KW"/>
</dbReference>
<evidence type="ECO:0000256" key="7">
    <source>
        <dbReference type="ARBA" id="ARBA00023109"/>
    </source>
</evidence>
<keyword evidence="4" id="KW-0479">Metal-binding</keyword>
<keyword evidence="9" id="KW-0234">DNA repair</keyword>
<evidence type="ECO:0000256" key="9">
    <source>
        <dbReference type="ARBA" id="ARBA00023204"/>
    </source>
</evidence>
<feature type="region of interest" description="Disordered" evidence="12">
    <location>
        <begin position="268"/>
        <end position="344"/>
    </location>
</feature>
<reference evidence="14 15" key="1">
    <citation type="submission" date="2020-01" db="EMBL/GenBank/DDBJ databases">
        <title>Patterns of diversity and host range of bacteriophage communities associated with bean-nodulatin bacteria.</title>
        <authorList>
            <person name="Vann Cauwenberghe J."/>
            <person name="Santamaria R.I."/>
            <person name="Bustos P."/>
            <person name="Juarez S."/>
            <person name="Gonzalez V."/>
        </authorList>
    </citation>
    <scope>NUCLEOTIDE SEQUENCE [LARGE SCALE GENOMIC DNA]</scope>
    <source>
        <strain evidence="15">RHph</strain>
    </source>
</reference>
<evidence type="ECO:0000256" key="1">
    <source>
        <dbReference type="ARBA" id="ARBA00018590"/>
    </source>
</evidence>
<evidence type="ECO:0000256" key="3">
    <source>
        <dbReference type="ARBA" id="ARBA00022705"/>
    </source>
</evidence>
<keyword evidence="6" id="KW-0862">Zinc</keyword>
<dbReference type="EMBL" id="MN988532">
    <property type="protein sequence ID" value="QIG73516.1"/>
    <property type="molecule type" value="Genomic_DNA"/>
</dbReference>
<protein>
    <recommendedName>
        <fullName evidence="1">Single-stranded DNA-binding protein</fullName>
    </recommendedName>
    <alternativeName>
        <fullName evidence="10">Gp32</fullName>
    </alternativeName>
    <alternativeName>
        <fullName evidence="11">Helix-destabilizing protein</fullName>
    </alternativeName>
</protein>
<dbReference type="GO" id="GO:0003697">
    <property type="term" value="F:single-stranded DNA binding"/>
    <property type="evidence" value="ECO:0007669"/>
    <property type="project" value="InterPro"/>
</dbReference>
<dbReference type="GO" id="GO:0046872">
    <property type="term" value="F:metal ion binding"/>
    <property type="evidence" value="ECO:0007669"/>
    <property type="project" value="UniProtKB-KW"/>
</dbReference>
<dbReference type="GO" id="GO:0006260">
    <property type="term" value="P:DNA replication"/>
    <property type="evidence" value="ECO:0007669"/>
    <property type="project" value="UniProtKB-KW"/>
</dbReference>
<evidence type="ECO:0000256" key="12">
    <source>
        <dbReference type="SAM" id="MobiDB-lite"/>
    </source>
</evidence>
<dbReference type="Proteomes" id="UP000615696">
    <property type="component" value="Segment"/>
</dbReference>
<dbReference type="InterPro" id="IPR012339">
    <property type="entry name" value="Phage_T4_Gp32_ssDNA-bd"/>
</dbReference>
<organism evidence="14 15">
    <name type="scientific">Rhizobium phage RHph_I1_9</name>
    <dbReference type="NCBI Taxonomy" id="2509729"/>
    <lineage>
        <taxon>Viruses</taxon>
        <taxon>Duplodnaviria</taxon>
        <taxon>Heunggongvirae</taxon>
        <taxon>Uroviricota</taxon>
        <taxon>Caudoviricetes</taxon>
        <taxon>Pootjesviridae</taxon>
        <taxon>Staniewskivirinae</taxon>
        <taxon>Trinifflemingvirus</taxon>
        <taxon>Trinifflemingvirus I19</taxon>
    </lineage>
</organism>
<keyword evidence="15" id="KW-1185">Reference proteome</keyword>
<keyword evidence="2" id="KW-0678">Repressor</keyword>
<evidence type="ECO:0000256" key="6">
    <source>
        <dbReference type="ARBA" id="ARBA00022833"/>
    </source>
</evidence>
<keyword evidence="3" id="KW-0235">DNA replication</keyword>
<name>A0A7S5RDK6_9CAUD</name>
<keyword evidence="8 14" id="KW-0238">DNA-binding</keyword>
<evidence type="ECO:0000256" key="2">
    <source>
        <dbReference type="ARBA" id="ARBA00022491"/>
    </source>
</evidence>
<proteinExistence type="predicted"/>
<evidence type="ECO:0000256" key="8">
    <source>
        <dbReference type="ARBA" id="ARBA00023125"/>
    </source>
</evidence>
<evidence type="ECO:0000256" key="11">
    <source>
        <dbReference type="ARBA" id="ARBA00032941"/>
    </source>
</evidence>
<evidence type="ECO:0000256" key="4">
    <source>
        <dbReference type="ARBA" id="ARBA00022723"/>
    </source>
</evidence>
<feature type="compositionally biased region" description="Acidic residues" evidence="12">
    <location>
        <begin position="328"/>
        <end position="344"/>
    </location>
</feature>
<dbReference type="SUPFAM" id="SSF50249">
    <property type="entry name" value="Nucleic acid-binding proteins"/>
    <property type="match status" value="1"/>
</dbReference>
<evidence type="ECO:0000256" key="5">
    <source>
        <dbReference type="ARBA" id="ARBA00022763"/>
    </source>
</evidence>
<feature type="domain" description="Bacteriophage T4 Gp32 single-stranded DNA-binding" evidence="13">
    <location>
        <begin position="41"/>
        <end position="246"/>
    </location>
</feature>
<gene>
    <name evidence="14" type="ORF">EVC04_079</name>
</gene>
<feature type="compositionally biased region" description="Basic and acidic residues" evidence="12">
    <location>
        <begin position="286"/>
        <end position="319"/>
    </location>
</feature>
<keyword evidence="7" id="KW-1194">Viral DNA replication</keyword>
<feature type="compositionally biased region" description="Low complexity" evidence="12">
    <location>
        <begin position="269"/>
        <end position="283"/>
    </location>
</feature>
<evidence type="ECO:0000259" key="13">
    <source>
        <dbReference type="Pfam" id="PF08804"/>
    </source>
</evidence>